<gene>
    <name evidence="2" type="ORF">BHF68_11235</name>
</gene>
<reference evidence="2 3" key="1">
    <citation type="submission" date="2016-09" db="EMBL/GenBank/DDBJ databases">
        <title>Draft genome sequence for the type strain of Desulfuribacillus alkaliarsenatis AHT28, an obligately anaerobic, sulfidogenic bacterium isolated from Russian soda lake sediments.</title>
        <authorList>
            <person name="Abin C.A."/>
            <person name="Hollibaugh J.T."/>
        </authorList>
    </citation>
    <scope>NUCLEOTIDE SEQUENCE [LARGE SCALE GENOMIC DNA]</scope>
    <source>
        <strain evidence="2 3">AHT28</strain>
    </source>
</reference>
<name>A0A1E5FYM0_9FIRM</name>
<dbReference type="AlphaFoldDB" id="A0A1E5FYM0"/>
<accession>A0A1E5FYM0</accession>
<proteinExistence type="predicted"/>
<organism evidence="2 3">
    <name type="scientific">Desulfuribacillus alkaliarsenatis</name>
    <dbReference type="NCBI Taxonomy" id="766136"/>
    <lineage>
        <taxon>Bacteria</taxon>
        <taxon>Bacillati</taxon>
        <taxon>Bacillota</taxon>
        <taxon>Desulfuribacillia</taxon>
        <taxon>Desulfuribacillales</taxon>
        <taxon>Desulfuribacillaceae</taxon>
        <taxon>Desulfuribacillus</taxon>
    </lineage>
</organism>
<feature type="transmembrane region" description="Helical" evidence="1">
    <location>
        <begin position="68"/>
        <end position="88"/>
    </location>
</feature>
<feature type="transmembrane region" description="Helical" evidence="1">
    <location>
        <begin position="38"/>
        <end position="56"/>
    </location>
</feature>
<dbReference type="RefSeq" id="WP_069644239.1">
    <property type="nucleotide sequence ID" value="NZ_MIJE01000035.1"/>
</dbReference>
<evidence type="ECO:0000313" key="2">
    <source>
        <dbReference type="EMBL" id="OEF95673.1"/>
    </source>
</evidence>
<feature type="transmembrane region" description="Helical" evidence="1">
    <location>
        <begin position="100"/>
        <end position="120"/>
    </location>
</feature>
<keyword evidence="1" id="KW-1133">Transmembrane helix</keyword>
<comment type="caution">
    <text evidence="2">The sequence shown here is derived from an EMBL/GenBank/DDBJ whole genome shotgun (WGS) entry which is preliminary data.</text>
</comment>
<dbReference type="EMBL" id="MIJE01000035">
    <property type="protein sequence ID" value="OEF95673.1"/>
    <property type="molecule type" value="Genomic_DNA"/>
</dbReference>
<keyword evidence="1" id="KW-0472">Membrane</keyword>
<dbReference type="OrthoDB" id="1957256at2"/>
<dbReference type="Proteomes" id="UP000094296">
    <property type="component" value="Unassembled WGS sequence"/>
</dbReference>
<protein>
    <submittedName>
        <fullName evidence="2">Uncharacterized protein</fullName>
    </submittedName>
</protein>
<sequence length="126" mass="14697">MLIKNKFSVICIIFTVLTITSSAWNLLNGVTEAGHFHILLRFTIAALAIGSLYIFEWFKKLPFYATHIIHYIATMSAVFLLVWISGFIVELHPDAYRDIFFNYTGIYIIITIVEVVYFQIKRRKEK</sequence>
<evidence type="ECO:0000256" key="1">
    <source>
        <dbReference type="SAM" id="Phobius"/>
    </source>
</evidence>
<keyword evidence="1" id="KW-0812">Transmembrane</keyword>
<dbReference type="InterPro" id="IPR046716">
    <property type="entry name" value="DUF6608"/>
</dbReference>
<evidence type="ECO:0000313" key="3">
    <source>
        <dbReference type="Proteomes" id="UP000094296"/>
    </source>
</evidence>
<dbReference type="Pfam" id="PF20312">
    <property type="entry name" value="DUF6608"/>
    <property type="match status" value="1"/>
</dbReference>
<dbReference type="STRING" id="766136.BHF68_11235"/>
<keyword evidence="3" id="KW-1185">Reference proteome</keyword>
<feature type="transmembrane region" description="Helical" evidence="1">
    <location>
        <begin position="7"/>
        <end position="26"/>
    </location>
</feature>